<feature type="compositionally biased region" description="Basic and acidic residues" evidence="1">
    <location>
        <begin position="73"/>
        <end position="87"/>
    </location>
</feature>
<dbReference type="AlphaFoldDB" id="A0A8T1JNT5"/>
<accession>A0A8T1JNT5</accession>
<evidence type="ECO:0000256" key="1">
    <source>
        <dbReference type="SAM" id="MobiDB-lite"/>
    </source>
</evidence>
<reference evidence="2" key="1">
    <citation type="submission" date="2018-10" db="EMBL/GenBank/DDBJ databases">
        <title>Effector identification in a new, highly contiguous assembly of the strawberry crown rot pathogen Phytophthora cactorum.</title>
        <authorList>
            <person name="Armitage A.D."/>
            <person name="Nellist C.F."/>
            <person name="Bates H."/>
            <person name="Vickerstaff R.J."/>
            <person name="Harrison R.J."/>
        </authorList>
    </citation>
    <scope>NUCLEOTIDE SEQUENCE</scope>
    <source>
        <strain evidence="2">P415</strain>
    </source>
</reference>
<feature type="compositionally biased region" description="Polar residues" evidence="1">
    <location>
        <begin position="90"/>
        <end position="99"/>
    </location>
</feature>
<protein>
    <submittedName>
        <fullName evidence="2">Uncharacterized protein</fullName>
    </submittedName>
</protein>
<dbReference type="VEuPathDB" id="FungiDB:PC110_g23433"/>
<feature type="compositionally biased region" description="Low complexity" evidence="1">
    <location>
        <begin position="26"/>
        <end position="37"/>
    </location>
</feature>
<evidence type="ECO:0000313" key="2">
    <source>
        <dbReference type="EMBL" id="KAG2962178.1"/>
    </source>
</evidence>
<sequence length="147" mass="15856">MQRASTRRDVWSDSEDDVSGAGDLESSCSGGSSSDGGQRQLTAANESERRSAAEGTYARVDRRFRRNNQAGRGDSRERPDTEHRERAVGGTTQPTTATGDASCASRFMMRGSANCTDTSKASSSMLERRKTSLTFRLSCGLSSMKAI</sequence>
<organism evidence="2 3">
    <name type="scientific">Phytophthora cactorum</name>
    <dbReference type="NCBI Taxonomy" id="29920"/>
    <lineage>
        <taxon>Eukaryota</taxon>
        <taxon>Sar</taxon>
        <taxon>Stramenopiles</taxon>
        <taxon>Oomycota</taxon>
        <taxon>Peronosporomycetes</taxon>
        <taxon>Peronosporales</taxon>
        <taxon>Peronosporaceae</taxon>
        <taxon>Phytophthora</taxon>
    </lineage>
</organism>
<evidence type="ECO:0000313" key="3">
    <source>
        <dbReference type="Proteomes" id="UP000697107"/>
    </source>
</evidence>
<proteinExistence type="predicted"/>
<dbReference type="Proteomes" id="UP000697107">
    <property type="component" value="Unassembled WGS sequence"/>
</dbReference>
<dbReference type="EMBL" id="RCML01001495">
    <property type="protein sequence ID" value="KAG2962178.1"/>
    <property type="molecule type" value="Genomic_DNA"/>
</dbReference>
<name>A0A8T1JNT5_9STRA</name>
<feature type="compositionally biased region" description="Basic and acidic residues" evidence="1">
    <location>
        <begin position="1"/>
        <end position="11"/>
    </location>
</feature>
<gene>
    <name evidence="2" type="ORF">PC118_g21567</name>
</gene>
<comment type="caution">
    <text evidence="2">The sequence shown here is derived from an EMBL/GenBank/DDBJ whole genome shotgun (WGS) entry which is preliminary data.</text>
</comment>
<feature type="region of interest" description="Disordered" evidence="1">
    <location>
        <begin position="1"/>
        <end position="99"/>
    </location>
</feature>